<accession>A0A7R7T1P4</accession>
<organism evidence="1">
    <name type="scientific">Osugoroshi virus</name>
    <dbReference type="NCBI Taxonomy" id="2202814"/>
    <lineage>
        <taxon>Viruses</taxon>
        <taxon>Riboviria</taxon>
        <taxon>Orthornavirae</taxon>
        <taxon>Pisuviricota</taxon>
        <taxon>Duplopiviricetes</taxon>
        <taxon>Durnavirales</taxon>
        <taxon>Partitiviridae</taxon>
    </lineage>
</organism>
<dbReference type="EMBL" id="LC597877">
    <property type="protein sequence ID" value="BCP45657.1"/>
    <property type="molecule type" value="Genomic_RNA"/>
</dbReference>
<evidence type="ECO:0000313" key="1">
    <source>
        <dbReference type="EMBL" id="BCP45657.1"/>
    </source>
</evidence>
<name>A0A7R7T1P4_9VIRU</name>
<protein>
    <submittedName>
        <fullName evidence="1">Uncharacterized protein</fullName>
    </submittedName>
</protein>
<sequence length="168" mass="19594">MDDILVRLHDMGFDPQHDEDSFYRLRPDASHLHFGYVQHYMPGRTYSFTPPDISIHIPDESGPRAPAYFENILESEESLKDESTFIDEPEPQIPVSAWPIIGASLIWKFRDFPPVLNSDGFQKLVRRLLFPPLQSPLSHKYSAHYREPTVDFYATTGFLLIRMVEYQH</sequence>
<reference evidence="1" key="1">
    <citation type="submission" date="2020-12" db="EMBL/GenBank/DDBJ databases">
        <title>Osugoroshi viruses, novel members of Partitiviridae, are late male-killing virus in Homona magnanima.</title>
        <authorList>
            <person name="Fujita R."/>
            <person name="Inoue M."/>
            <person name="Takamatu T."/>
            <person name="Arai H."/>
            <person name="Nishino M."/>
            <person name="Abe N."/>
            <person name="Nakai M."/>
            <person name="Urayama S."/>
            <person name="Chiba Y."/>
            <person name="Kunimi Y."/>
        </authorList>
    </citation>
    <scope>NUCLEOTIDE SEQUENCE</scope>
</reference>
<proteinExistence type="predicted"/>